<gene>
    <name evidence="1" type="ORF">DT351_07860</name>
</gene>
<dbReference type="EMBL" id="CP031003">
    <property type="protein sequence ID" value="AXN36286.1"/>
    <property type="molecule type" value="Genomic_DNA"/>
</dbReference>
<proteinExistence type="predicted"/>
<dbReference type="AlphaFoldDB" id="A0A385AG48"/>
<evidence type="ECO:0000313" key="1">
    <source>
        <dbReference type="EMBL" id="AXN36286.1"/>
    </source>
</evidence>
<sequence>MYSIKYYYKEILDMQNTKELSVVELQQILGGKRASFGKCVVGAWGAGAAGLGAGVSGGLWGMAAGGIGGELAYMGANGCL</sequence>
<protein>
    <submittedName>
        <fullName evidence="1">Bacteriocin</fullName>
    </submittedName>
</protein>
<reference evidence="1 2" key="1">
    <citation type="submission" date="2018-07" db="EMBL/GenBank/DDBJ databases">
        <title>Lactobacillus curvatus genome sequence.</title>
        <authorList>
            <person name="Prechtl R."/>
        </authorList>
    </citation>
    <scope>NUCLEOTIDE SEQUENCE [LARGE SCALE GENOMIC DNA]</scope>
    <source>
        <strain evidence="1 2">TMW 1.1928</strain>
    </source>
</reference>
<dbReference type="Proteomes" id="UP000257607">
    <property type="component" value="Chromosome"/>
</dbReference>
<name>A0A385AG48_LATCU</name>
<organism evidence="1 2">
    <name type="scientific">Latilactobacillus curvatus</name>
    <name type="common">Lactobacillus curvatus</name>
    <dbReference type="NCBI Taxonomy" id="28038"/>
    <lineage>
        <taxon>Bacteria</taxon>
        <taxon>Bacillati</taxon>
        <taxon>Bacillota</taxon>
        <taxon>Bacilli</taxon>
        <taxon>Lactobacillales</taxon>
        <taxon>Lactobacillaceae</taxon>
        <taxon>Latilactobacillus</taxon>
    </lineage>
</organism>
<accession>A0A385AG48</accession>
<evidence type="ECO:0000313" key="2">
    <source>
        <dbReference type="Proteomes" id="UP000257607"/>
    </source>
</evidence>